<evidence type="ECO:0000259" key="2">
    <source>
        <dbReference type="Pfam" id="PF09835"/>
    </source>
</evidence>
<dbReference type="AlphaFoldDB" id="A0A1H8I4Z9"/>
<evidence type="ECO:0000256" key="1">
    <source>
        <dbReference type="SAM" id="Phobius"/>
    </source>
</evidence>
<dbReference type="PANTHER" id="PTHR40547:SF1">
    <property type="entry name" value="SLL0298 PROTEIN"/>
    <property type="match status" value="1"/>
</dbReference>
<accession>A0A1H8I4Z9</accession>
<feature type="transmembrane region" description="Helical" evidence="1">
    <location>
        <begin position="50"/>
        <end position="76"/>
    </location>
</feature>
<dbReference type="RefSeq" id="WP_074788068.1">
    <property type="nucleotide sequence ID" value="NZ_FOBO01000022.1"/>
</dbReference>
<name>A0A1H8I4Z9_9RHOB</name>
<dbReference type="PANTHER" id="PTHR40547">
    <property type="entry name" value="SLL0298 PROTEIN"/>
    <property type="match status" value="1"/>
</dbReference>
<dbReference type="EMBL" id="FOBO01000022">
    <property type="protein sequence ID" value="SEN63890.1"/>
    <property type="molecule type" value="Genomic_DNA"/>
</dbReference>
<protein>
    <recommendedName>
        <fullName evidence="2">DUF2062 domain-containing protein</fullName>
    </recommendedName>
</protein>
<gene>
    <name evidence="3" type="ORF">SAMN04488077_12251</name>
</gene>
<organism evidence="3 4">
    <name type="scientific">Roseovarius tolerans</name>
    <dbReference type="NCBI Taxonomy" id="74031"/>
    <lineage>
        <taxon>Bacteria</taxon>
        <taxon>Pseudomonadati</taxon>
        <taxon>Pseudomonadota</taxon>
        <taxon>Alphaproteobacteria</taxon>
        <taxon>Rhodobacterales</taxon>
        <taxon>Roseobacteraceae</taxon>
        <taxon>Roseovarius</taxon>
    </lineage>
</organism>
<proteinExistence type="predicted"/>
<feature type="transmembrane region" description="Helical" evidence="1">
    <location>
        <begin position="161"/>
        <end position="184"/>
    </location>
</feature>
<keyword evidence="1" id="KW-1133">Transmembrane helix</keyword>
<evidence type="ECO:0000313" key="3">
    <source>
        <dbReference type="EMBL" id="SEN63890.1"/>
    </source>
</evidence>
<reference evidence="3 4" key="1">
    <citation type="submission" date="2016-10" db="EMBL/GenBank/DDBJ databases">
        <authorList>
            <person name="de Groot N.N."/>
        </authorList>
    </citation>
    <scope>NUCLEOTIDE SEQUENCE [LARGE SCALE GENOMIC DNA]</scope>
    <source>
        <strain evidence="3 4">DSM 11457</strain>
    </source>
</reference>
<keyword evidence="1" id="KW-0472">Membrane</keyword>
<evidence type="ECO:0000313" key="4">
    <source>
        <dbReference type="Proteomes" id="UP000182160"/>
    </source>
</evidence>
<feature type="domain" description="DUF2062" evidence="2">
    <location>
        <begin position="27"/>
        <end position="194"/>
    </location>
</feature>
<keyword evidence="1" id="KW-0812">Transmembrane</keyword>
<dbReference type="Pfam" id="PF09835">
    <property type="entry name" value="DUF2062"/>
    <property type="match status" value="1"/>
</dbReference>
<sequence>MVFKRRDRRPLWKVIADFFWPKGGWARAFTYVKHRLHRLPDPPDRIARGIFAGVFTTFTPFYGLHFIVAGTLALIFRGNIPAALLGTFFGNPLTYVPIGVISLQTGHAILGRHTLAEDEISRSLGGKFLDAGEDLKNNVLAIFSDHEADWYGLHLFYDEVFLPYMVGGIVPGIVTALAAYYISLPVITAYQNRRKGVLRAKWTAIKEKKAQKENASIEADGRGKGD</sequence>
<dbReference type="Proteomes" id="UP000182160">
    <property type="component" value="Unassembled WGS sequence"/>
</dbReference>
<dbReference type="InterPro" id="IPR018639">
    <property type="entry name" value="DUF2062"/>
</dbReference>